<dbReference type="Proteomes" id="UP000316167">
    <property type="component" value="Unassembled WGS sequence"/>
</dbReference>
<dbReference type="EMBL" id="VLLE01000005">
    <property type="protein sequence ID" value="TWI80398.1"/>
    <property type="molecule type" value="Genomic_DNA"/>
</dbReference>
<reference evidence="1 2" key="1">
    <citation type="journal article" date="2015" name="Stand. Genomic Sci.">
        <title>Genomic Encyclopedia of Bacterial and Archaeal Type Strains, Phase III: the genomes of soil and plant-associated and newly described type strains.</title>
        <authorList>
            <person name="Whitman W.B."/>
            <person name="Woyke T."/>
            <person name="Klenk H.P."/>
            <person name="Zhou Y."/>
            <person name="Lilburn T.G."/>
            <person name="Beck B.J."/>
            <person name="De Vos P."/>
            <person name="Vandamme P."/>
            <person name="Eisen J.A."/>
            <person name="Garrity G."/>
            <person name="Hugenholtz P."/>
            <person name="Kyrpides N.C."/>
        </authorList>
    </citation>
    <scope>NUCLEOTIDE SEQUENCE [LARGE SCALE GENOMIC DNA]</scope>
    <source>
        <strain evidence="1 2">CGMCC 1.7271</strain>
    </source>
</reference>
<keyword evidence="2" id="KW-1185">Reference proteome</keyword>
<protein>
    <submittedName>
        <fullName evidence="1">Uncharacterized protein</fullName>
    </submittedName>
</protein>
<dbReference type="RefSeq" id="WP_144887285.1">
    <property type="nucleotide sequence ID" value="NZ_VLLE01000005.1"/>
</dbReference>
<sequence>MGYDFHIVRRNDWADYEEDSNISLEEWLAFVQSDNELEFTNGYQIKIPGVENSFQNVPGFCNWTGHSTRVSDDKPWFDYGYGMISTKNPDEETIRKMITIAEKFNGRVQGDDGEFYDESYFQSKTDPFTQNTTKLITNKPWWKFW</sequence>
<name>A0A562SGT9_9BACT</name>
<evidence type="ECO:0000313" key="2">
    <source>
        <dbReference type="Proteomes" id="UP000316167"/>
    </source>
</evidence>
<gene>
    <name evidence="1" type="ORF">IQ13_3075</name>
</gene>
<dbReference type="OrthoDB" id="981250at2"/>
<organism evidence="1 2">
    <name type="scientific">Lacibacter cauensis</name>
    <dbReference type="NCBI Taxonomy" id="510947"/>
    <lineage>
        <taxon>Bacteria</taxon>
        <taxon>Pseudomonadati</taxon>
        <taxon>Bacteroidota</taxon>
        <taxon>Chitinophagia</taxon>
        <taxon>Chitinophagales</taxon>
        <taxon>Chitinophagaceae</taxon>
        <taxon>Lacibacter</taxon>
    </lineage>
</organism>
<comment type="caution">
    <text evidence="1">The sequence shown here is derived from an EMBL/GenBank/DDBJ whole genome shotgun (WGS) entry which is preliminary data.</text>
</comment>
<accession>A0A562SGT9</accession>
<proteinExistence type="predicted"/>
<evidence type="ECO:0000313" key="1">
    <source>
        <dbReference type="EMBL" id="TWI80398.1"/>
    </source>
</evidence>
<dbReference type="AlphaFoldDB" id="A0A562SGT9"/>